<dbReference type="InterPro" id="IPR020946">
    <property type="entry name" value="Flavin_mOase-like"/>
</dbReference>
<evidence type="ECO:0000256" key="2">
    <source>
        <dbReference type="ARBA" id="ARBA00022630"/>
    </source>
</evidence>
<name>A0A0B8MYF2_TALPI</name>
<evidence type="ECO:0000313" key="7">
    <source>
        <dbReference type="Proteomes" id="UP000053095"/>
    </source>
</evidence>
<dbReference type="InterPro" id="IPR000960">
    <property type="entry name" value="Flavin_mOase"/>
</dbReference>
<protein>
    <submittedName>
        <fullName evidence="6">Uncharacterized protein</fullName>
    </submittedName>
</protein>
<evidence type="ECO:0000256" key="5">
    <source>
        <dbReference type="ARBA" id="ARBA00023002"/>
    </source>
</evidence>
<evidence type="ECO:0000256" key="1">
    <source>
        <dbReference type="ARBA" id="ARBA00009183"/>
    </source>
</evidence>
<keyword evidence="2" id="KW-0285">Flavoprotein</keyword>
<dbReference type="Proteomes" id="UP000053095">
    <property type="component" value="Unassembled WGS sequence"/>
</dbReference>
<dbReference type="PIRSF" id="PIRSF000332">
    <property type="entry name" value="FMO"/>
    <property type="match status" value="1"/>
</dbReference>
<dbReference type="Pfam" id="PF00743">
    <property type="entry name" value="FMO-like"/>
    <property type="match status" value="2"/>
</dbReference>
<keyword evidence="3" id="KW-0274">FAD</keyword>
<dbReference type="SUPFAM" id="SSF51905">
    <property type="entry name" value="FAD/NAD(P)-binding domain"/>
    <property type="match status" value="2"/>
</dbReference>
<keyword evidence="4" id="KW-0521">NADP</keyword>
<dbReference type="GO" id="GO:0004499">
    <property type="term" value="F:N,N-dimethylaniline monooxygenase activity"/>
    <property type="evidence" value="ECO:0007669"/>
    <property type="project" value="InterPro"/>
</dbReference>
<dbReference type="Gene3D" id="3.50.50.60">
    <property type="entry name" value="FAD/NAD(P)-binding domain"/>
    <property type="match status" value="2"/>
</dbReference>
<dbReference type="PRINTS" id="PR00419">
    <property type="entry name" value="ADXRDTASE"/>
</dbReference>
<dbReference type="EMBL" id="DF933839">
    <property type="protein sequence ID" value="GAM42160.1"/>
    <property type="molecule type" value="Genomic_DNA"/>
</dbReference>
<keyword evidence="5" id="KW-0560">Oxidoreductase</keyword>
<dbReference type="PANTHER" id="PTHR23023">
    <property type="entry name" value="DIMETHYLANILINE MONOOXYGENASE"/>
    <property type="match status" value="1"/>
</dbReference>
<evidence type="ECO:0000256" key="4">
    <source>
        <dbReference type="ARBA" id="ARBA00022857"/>
    </source>
</evidence>
<reference evidence="7" key="1">
    <citation type="journal article" date="2015" name="Genome Announc.">
        <title>Draft genome sequence of Talaromyces cellulolyticus strain Y-94, a source of lignocellulosic biomass-degrading enzymes.</title>
        <authorList>
            <person name="Fujii T."/>
            <person name="Koike H."/>
            <person name="Sawayama S."/>
            <person name="Yano S."/>
            <person name="Inoue H."/>
        </authorList>
    </citation>
    <scope>NUCLEOTIDE SEQUENCE [LARGE SCALE GENOMIC DNA]</scope>
    <source>
        <strain evidence="7">Y-94</strain>
    </source>
</reference>
<organism evidence="6 7">
    <name type="scientific">Talaromyces pinophilus</name>
    <name type="common">Penicillium pinophilum</name>
    <dbReference type="NCBI Taxonomy" id="128442"/>
    <lineage>
        <taxon>Eukaryota</taxon>
        <taxon>Fungi</taxon>
        <taxon>Dikarya</taxon>
        <taxon>Ascomycota</taxon>
        <taxon>Pezizomycotina</taxon>
        <taxon>Eurotiomycetes</taxon>
        <taxon>Eurotiomycetidae</taxon>
        <taxon>Eurotiales</taxon>
        <taxon>Trichocomaceae</taxon>
        <taxon>Talaromyces</taxon>
        <taxon>Talaromyces sect. Talaromyces</taxon>
    </lineage>
</organism>
<dbReference type="InterPro" id="IPR036188">
    <property type="entry name" value="FAD/NAD-bd_sf"/>
</dbReference>
<keyword evidence="7" id="KW-1185">Reference proteome</keyword>
<comment type="similarity">
    <text evidence="1">Belongs to the FMO family.</text>
</comment>
<proteinExistence type="inferred from homology"/>
<evidence type="ECO:0000256" key="3">
    <source>
        <dbReference type="ARBA" id="ARBA00022827"/>
    </source>
</evidence>
<sequence length="516" mass="57699">MADEEQQRFEGIRSVAVIGAGISGILATKYLLQAGLDVTVFERNDKPGGVWLYDEKKPAEPPYTVTKPLETAHALCPWYKEENQQDGIVSAEDALKHAPPGACYEGLTNNFSLITIELKDLPWLWDIPITTAECLDNASEWTTHRNILRYVQNAASQARMEDRVHYRTLVERVKKEGDKWKVTTGILTPTVSESAEELFHISHRKWEFDAVVVASGHYNTPRLPSIPGLVEWREAYPARVEHSKSYRHPEQYAGKNILLVGAGTSSTEIARELGSVVKEMYQSGRGSPFDLPLDFIPENCHRVAEIESFGTLQKSTEGAETAEGHLPGKVTLKDGTTLDDIDIVIVCTGYHFAYPFLPELHADDESANVDSSKVLVTNGSCTLNLHKDMFYIPDPTLAFVGISQFIATFSFFEFQAMFIASVFSGKAALPSQQETRRIYEKRLAEKGETRLMNGRQDEEVSYVDELVAQINSGNPTRQIEGFSAKWHAARDAGKLQKIRARFAREKAEREAKEAAV</sequence>
<accession>A0A0B8MYF2</accession>
<dbReference type="Pfam" id="PF13450">
    <property type="entry name" value="NAD_binding_8"/>
    <property type="match status" value="1"/>
</dbReference>
<dbReference type="GO" id="GO:0050661">
    <property type="term" value="F:NADP binding"/>
    <property type="evidence" value="ECO:0007669"/>
    <property type="project" value="InterPro"/>
</dbReference>
<gene>
    <name evidence="6" type="ORF">TCE0_043f15875</name>
</gene>
<evidence type="ECO:0000313" key="6">
    <source>
        <dbReference type="EMBL" id="GAM42160.1"/>
    </source>
</evidence>
<dbReference type="AlphaFoldDB" id="A0A0B8MYF2"/>
<dbReference type="InterPro" id="IPR050346">
    <property type="entry name" value="FMO-like"/>
</dbReference>
<dbReference type="GO" id="GO:0050660">
    <property type="term" value="F:flavin adenine dinucleotide binding"/>
    <property type="evidence" value="ECO:0007669"/>
    <property type="project" value="InterPro"/>
</dbReference>